<protein>
    <recommendedName>
        <fullName evidence="3">ABC transporter substrate-binding protein</fullName>
    </recommendedName>
</protein>
<accession>A0A930BSE4</accession>
<dbReference type="Pfam" id="PF04392">
    <property type="entry name" value="ABC_sub_bind"/>
    <property type="match status" value="1"/>
</dbReference>
<proteinExistence type="predicted"/>
<comment type="caution">
    <text evidence="1">The sequence shown here is derived from an EMBL/GenBank/DDBJ whole genome shotgun (WGS) entry which is preliminary data.</text>
</comment>
<dbReference type="Gene3D" id="3.40.50.2300">
    <property type="match status" value="2"/>
</dbReference>
<dbReference type="Proteomes" id="UP000718593">
    <property type="component" value="Unassembled WGS sequence"/>
</dbReference>
<evidence type="ECO:0000313" key="2">
    <source>
        <dbReference type="Proteomes" id="UP000718593"/>
    </source>
</evidence>
<evidence type="ECO:0008006" key="3">
    <source>
        <dbReference type="Google" id="ProtNLM"/>
    </source>
</evidence>
<evidence type="ECO:0000313" key="1">
    <source>
        <dbReference type="EMBL" id="MBF1164391.1"/>
    </source>
</evidence>
<dbReference type="EMBL" id="JABZMI010000064">
    <property type="protein sequence ID" value="MBF1164391.1"/>
    <property type="molecule type" value="Genomic_DNA"/>
</dbReference>
<dbReference type="PANTHER" id="PTHR35271:SF1">
    <property type="entry name" value="ABC TRANSPORTER, SUBSTRATE-BINDING LIPOPROTEIN"/>
    <property type="match status" value="1"/>
</dbReference>
<dbReference type="AlphaFoldDB" id="A0A930BSE4"/>
<organism evidence="1 2">
    <name type="scientific">Dechloromonas agitata</name>
    <dbReference type="NCBI Taxonomy" id="73030"/>
    <lineage>
        <taxon>Bacteria</taxon>
        <taxon>Pseudomonadati</taxon>
        <taxon>Pseudomonadota</taxon>
        <taxon>Betaproteobacteria</taxon>
        <taxon>Rhodocyclales</taxon>
        <taxon>Azonexaceae</taxon>
        <taxon>Dechloromonas</taxon>
    </lineage>
</organism>
<sequence length="246" mass="26454">MATTQAGSPQPLPTADLIVAVGSEALSKALSRPDSPPIIATLLPRLSYERILVENRRAGRITAIYLDQPPARQAAFFRQIFPDQKRFGLLSSAETRSLASQYRQAFSKAGLILDVEDADTDKALLPALNAVLERSSALLALPDGTIYRRNNIKAILITAFRLQRPIIGYSPAFVTAGALAALHTTPPQAARQTAELIINHGTNLPPPSGPAQFSIAINPNVAQALGLKLPDEAAIRRALLADRETR</sequence>
<dbReference type="PANTHER" id="PTHR35271">
    <property type="entry name" value="ABC TRANSPORTER, SUBSTRATE-BINDING LIPOPROTEIN-RELATED"/>
    <property type="match status" value="1"/>
</dbReference>
<gene>
    <name evidence="1" type="ORF">HXL68_05055</name>
</gene>
<dbReference type="InterPro" id="IPR007487">
    <property type="entry name" value="ABC_transpt-TYRBP-like"/>
</dbReference>
<name>A0A930BSE4_9RHOO</name>
<reference evidence="1" key="1">
    <citation type="submission" date="2020-04" db="EMBL/GenBank/DDBJ databases">
        <title>Deep metagenomics examines the oral microbiome during advanced dental caries in children, revealing novel taxa and co-occurrences with host molecules.</title>
        <authorList>
            <person name="Baker J.L."/>
            <person name="Morton J.T."/>
            <person name="Dinis M."/>
            <person name="Alvarez R."/>
            <person name="Tran N.C."/>
            <person name="Knight R."/>
            <person name="Edlund A."/>
        </authorList>
    </citation>
    <scope>NUCLEOTIDE SEQUENCE</scope>
    <source>
        <strain evidence="1">JCVI_32_bin.24</strain>
    </source>
</reference>